<dbReference type="AlphaFoldDB" id="A0A8X6T2Z0"/>
<keyword evidence="2" id="KW-1185">Reference proteome</keyword>
<accession>A0A8X6T2Z0</accession>
<evidence type="ECO:0000313" key="1">
    <source>
        <dbReference type="EMBL" id="GFS70208.1"/>
    </source>
</evidence>
<protein>
    <submittedName>
        <fullName evidence="1">Uncharacterized protein</fullName>
    </submittedName>
</protein>
<dbReference type="OrthoDB" id="6429785at2759"/>
<name>A0A8X6T2Z0_NEPPI</name>
<sequence length="101" mass="11681">MQPTYQDELLSKIKIKYGRNNYLLDIPHKPRREAVAAFPLFTRYDCLAAHLYRIGILTEAACPLSGKRNEPMDKYHLRTCGALHGNTESSRYWKTRGLLGR</sequence>
<proteinExistence type="predicted"/>
<comment type="caution">
    <text evidence="1">The sequence shown here is derived from an EMBL/GenBank/DDBJ whole genome shotgun (WGS) entry which is preliminary data.</text>
</comment>
<gene>
    <name evidence="1" type="primary">AVEN_136310_1</name>
    <name evidence="1" type="ORF">NPIL_216871</name>
</gene>
<dbReference type="EMBL" id="BMAW01049345">
    <property type="protein sequence ID" value="GFS70208.1"/>
    <property type="molecule type" value="Genomic_DNA"/>
</dbReference>
<evidence type="ECO:0000313" key="2">
    <source>
        <dbReference type="Proteomes" id="UP000887013"/>
    </source>
</evidence>
<dbReference type="Proteomes" id="UP000887013">
    <property type="component" value="Unassembled WGS sequence"/>
</dbReference>
<organism evidence="1 2">
    <name type="scientific">Nephila pilipes</name>
    <name type="common">Giant wood spider</name>
    <name type="synonym">Nephila maculata</name>
    <dbReference type="NCBI Taxonomy" id="299642"/>
    <lineage>
        <taxon>Eukaryota</taxon>
        <taxon>Metazoa</taxon>
        <taxon>Ecdysozoa</taxon>
        <taxon>Arthropoda</taxon>
        <taxon>Chelicerata</taxon>
        <taxon>Arachnida</taxon>
        <taxon>Araneae</taxon>
        <taxon>Araneomorphae</taxon>
        <taxon>Entelegynae</taxon>
        <taxon>Araneoidea</taxon>
        <taxon>Nephilidae</taxon>
        <taxon>Nephila</taxon>
    </lineage>
</organism>
<reference evidence="1" key="1">
    <citation type="submission" date="2020-08" db="EMBL/GenBank/DDBJ databases">
        <title>Multicomponent nature underlies the extraordinary mechanical properties of spider dragline silk.</title>
        <authorList>
            <person name="Kono N."/>
            <person name="Nakamura H."/>
            <person name="Mori M."/>
            <person name="Yoshida Y."/>
            <person name="Ohtoshi R."/>
            <person name="Malay A.D."/>
            <person name="Moran D.A.P."/>
            <person name="Tomita M."/>
            <person name="Numata K."/>
            <person name="Arakawa K."/>
        </authorList>
    </citation>
    <scope>NUCLEOTIDE SEQUENCE</scope>
</reference>